<gene>
    <name evidence="2" type="ORF">KC19_8G109800</name>
</gene>
<dbReference type="AlphaFoldDB" id="A0A8T0H5P8"/>
<evidence type="ECO:0000256" key="1">
    <source>
        <dbReference type="SAM" id="MobiDB-lite"/>
    </source>
</evidence>
<accession>A0A8T0H5P8</accession>
<proteinExistence type="predicted"/>
<reference evidence="2" key="1">
    <citation type="submission" date="2020-06" db="EMBL/GenBank/DDBJ databases">
        <title>WGS assembly of Ceratodon purpureus strain R40.</title>
        <authorList>
            <person name="Carey S.B."/>
            <person name="Jenkins J."/>
            <person name="Shu S."/>
            <person name="Lovell J.T."/>
            <person name="Sreedasyam A."/>
            <person name="Maumus F."/>
            <person name="Tiley G.P."/>
            <person name="Fernandez-Pozo N."/>
            <person name="Barry K."/>
            <person name="Chen C."/>
            <person name="Wang M."/>
            <person name="Lipzen A."/>
            <person name="Daum C."/>
            <person name="Saski C.A."/>
            <person name="Payton A.C."/>
            <person name="Mcbreen J.C."/>
            <person name="Conrad R.E."/>
            <person name="Kollar L.M."/>
            <person name="Olsson S."/>
            <person name="Huttunen S."/>
            <person name="Landis J.B."/>
            <person name="Wickett N.J."/>
            <person name="Johnson M.G."/>
            <person name="Rensing S.A."/>
            <person name="Grimwood J."/>
            <person name="Schmutz J."/>
            <person name="Mcdaniel S.F."/>
        </authorList>
    </citation>
    <scope>NUCLEOTIDE SEQUENCE</scope>
    <source>
        <strain evidence="2">R40</strain>
    </source>
</reference>
<evidence type="ECO:0000313" key="2">
    <source>
        <dbReference type="EMBL" id="KAG0564432.1"/>
    </source>
</evidence>
<feature type="compositionally biased region" description="Basic residues" evidence="1">
    <location>
        <begin position="30"/>
        <end position="39"/>
    </location>
</feature>
<feature type="region of interest" description="Disordered" evidence="1">
    <location>
        <begin position="1"/>
        <end position="126"/>
    </location>
</feature>
<feature type="compositionally biased region" description="Polar residues" evidence="1">
    <location>
        <begin position="103"/>
        <end position="126"/>
    </location>
</feature>
<dbReference type="EMBL" id="CM026429">
    <property type="protein sequence ID" value="KAG0564432.1"/>
    <property type="molecule type" value="Genomic_DNA"/>
</dbReference>
<comment type="caution">
    <text evidence="2">The sequence shown here is derived from an EMBL/GenBank/DDBJ whole genome shotgun (WGS) entry which is preliminary data.</text>
</comment>
<keyword evidence="3" id="KW-1185">Reference proteome</keyword>
<organism evidence="2 3">
    <name type="scientific">Ceratodon purpureus</name>
    <name type="common">Fire moss</name>
    <name type="synonym">Dicranum purpureum</name>
    <dbReference type="NCBI Taxonomy" id="3225"/>
    <lineage>
        <taxon>Eukaryota</taxon>
        <taxon>Viridiplantae</taxon>
        <taxon>Streptophyta</taxon>
        <taxon>Embryophyta</taxon>
        <taxon>Bryophyta</taxon>
        <taxon>Bryophytina</taxon>
        <taxon>Bryopsida</taxon>
        <taxon>Dicranidae</taxon>
        <taxon>Pseudoditrichales</taxon>
        <taxon>Ditrichaceae</taxon>
        <taxon>Ceratodon</taxon>
    </lineage>
</organism>
<dbReference type="Proteomes" id="UP000822688">
    <property type="component" value="Chromosome 8"/>
</dbReference>
<name>A0A8T0H5P8_CERPU</name>
<evidence type="ECO:0000313" key="3">
    <source>
        <dbReference type="Proteomes" id="UP000822688"/>
    </source>
</evidence>
<sequence length="126" mass="14144">MPPHKNSLPLNARHVSGAHANDSKNSSCSRRCRTTHHKQTSKEASPRPRPANPPKKHPYSSHLTQQQKTLINSRITSSISPHPPTNTTTPTPHKKTHQEHPIQLTQNPPHLQSNSQIHQKTQAQEL</sequence>
<protein>
    <submittedName>
        <fullName evidence="2">Uncharacterized protein</fullName>
    </submittedName>
</protein>
<feature type="compositionally biased region" description="Polar residues" evidence="1">
    <location>
        <begin position="61"/>
        <end position="80"/>
    </location>
</feature>